<accession>A0A8H5CMJ1</accession>
<feature type="transmembrane region" description="Helical" evidence="17">
    <location>
        <begin position="482"/>
        <end position="508"/>
    </location>
</feature>
<evidence type="ECO:0000313" key="21">
    <source>
        <dbReference type="EMBL" id="KAF5343636.1"/>
    </source>
</evidence>
<evidence type="ECO:0000259" key="18">
    <source>
        <dbReference type="Pfam" id="PF04389"/>
    </source>
</evidence>
<evidence type="ECO:0000256" key="2">
    <source>
        <dbReference type="ARBA" id="ARBA00003273"/>
    </source>
</evidence>
<evidence type="ECO:0000256" key="11">
    <source>
        <dbReference type="ARBA" id="ARBA00022989"/>
    </source>
</evidence>
<dbReference type="OrthoDB" id="76293at2759"/>
<comment type="similarity">
    <text evidence="4 15">Belongs to the peptidase M28 family.</text>
</comment>
<evidence type="ECO:0000256" key="7">
    <source>
        <dbReference type="ARBA" id="ARBA00022692"/>
    </source>
</evidence>
<feature type="region of interest" description="Disordered" evidence="16">
    <location>
        <begin position="628"/>
        <end position="649"/>
    </location>
</feature>
<keyword evidence="11 17" id="KW-1133">Transmembrane helix</keyword>
<name>A0A8H5CMJ1_9AGAR</name>
<feature type="transmembrane region" description="Helical" evidence="17">
    <location>
        <begin position="719"/>
        <end position="739"/>
    </location>
</feature>
<evidence type="ECO:0000256" key="1">
    <source>
        <dbReference type="ARBA" id="ARBA00001947"/>
    </source>
</evidence>
<feature type="region of interest" description="Disordered" evidence="16">
    <location>
        <begin position="1058"/>
        <end position="1095"/>
    </location>
</feature>
<evidence type="ECO:0000256" key="6">
    <source>
        <dbReference type="ARBA" id="ARBA00022670"/>
    </source>
</evidence>
<keyword evidence="12" id="KW-0482">Metalloprotease</keyword>
<evidence type="ECO:0000259" key="19">
    <source>
        <dbReference type="Pfam" id="PF22250"/>
    </source>
</evidence>
<feature type="transmembrane region" description="Helical" evidence="17">
    <location>
        <begin position="514"/>
        <end position="535"/>
    </location>
</feature>
<evidence type="ECO:0000256" key="3">
    <source>
        <dbReference type="ARBA" id="ARBA00004128"/>
    </source>
</evidence>
<evidence type="ECO:0000256" key="5">
    <source>
        <dbReference type="ARBA" id="ARBA00022554"/>
    </source>
</evidence>
<evidence type="ECO:0000256" key="14">
    <source>
        <dbReference type="ARBA" id="ARBA00023180"/>
    </source>
</evidence>
<dbReference type="PANTHER" id="PTHR12147:SF58">
    <property type="entry name" value="VACUOLAR MEMBRANE PROTEASE"/>
    <property type="match status" value="1"/>
</dbReference>
<dbReference type="GO" id="GO:0005774">
    <property type="term" value="C:vacuolar membrane"/>
    <property type="evidence" value="ECO:0007669"/>
    <property type="project" value="UniProtKB-SubCell"/>
</dbReference>
<comment type="function">
    <text evidence="2">May be involved in vacuolar sorting and osmoregulation.</text>
</comment>
<gene>
    <name evidence="21" type="ORF">D9757_014678</name>
</gene>
<dbReference type="GO" id="GO:0008235">
    <property type="term" value="F:metalloexopeptidase activity"/>
    <property type="evidence" value="ECO:0007669"/>
    <property type="project" value="InterPro"/>
</dbReference>
<protein>
    <recommendedName>
        <fullName evidence="15">Peptide hydrolase</fullName>
        <ecNumber evidence="15">3.4.-.-</ecNumber>
    </recommendedName>
</protein>
<keyword evidence="14" id="KW-0325">Glycoprotein</keyword>
<evidence type="ECO:0000256" key="13">
    <source>
        <dbReference type="ARBA" id="ARBA00023136"/>
    </source>
</evidence>
<dbReference type="PANTHER" id="PTHR12147">
    <property type="entry name" value="METALLOPEPTIDASE M28 FAMILY MEMBER"/>
    <property type="match status" value="1"/>
</dbReference>
<feature type="compositionally biased region" description="Pro residues" evidence="16">
    <location>
        <begin position="911"/>
        <end position="923"/>
    </location>
</feature>
<evidence type="ECO:0000256" key="10">
    <source>
        <dbReference type="ARBA" id="ARBA00022833"/>
    </source>
</evidence>
<dbReference type="InterPro" id="IPR045175">
    <property type="entry name" value="M28_fam"/>
</dbReference>
<comment type="subcellular location">
    <subcellularLocation>
        <location evidence="3">Vacuole membrane</location>
        <topology evidence="3">Multi-pass membrane protein</topology>
    </subcellularLocation>
</comment>
<comment type="cofactor">
    <cofactor evidence="1">
        <name>Zn(2+)</name>
        <dbReference type="ChEBI" id="CHEBI:29105"/>
    </cofactor>
</comment>
<feature type="transmembrane region" description="Helical" evidence="17">
    <location>
        <begin position="390"/>
        <end position="409"/>
    </location>
</feature>
<dbReference type="EMBL" id="JAACJN010000442">
    <property type="protein sequence ID" value="KAF5343636.1"/>
    <property type="molecule type" value="Genomic_DNA"/>
</dbReference>
<feature type="transmembrane region" description="Helical" evidence="17">
    <location>
        <begin position="20"/>
        <end position="39"/>
    </location>
</feature>
<feature type="compositionally biased region" description="Low complexity" evidence="16">
    <location>
        <begin position="1058"/>
        <end position="1069"/>
    </location>
</feature>
<evidence type="ECO:0000256" key="4">
    <source>
        <dbReference type="ARBA" id="ARBA00010918"/>
    </source>
</evidence>
<evidence type="ECO:0000313" key="22">
    <source>
        <dbReference type="Proteomes" id="UP000518752"/>
    </source>
</evidence>
<feature type="domain" description="Vacuolar membrane protease C-terminal" evidence="19">
    <location>
        <begin position="965"/>
        <end position="1058"/>
    </location>
</feature>
<evidence type="ECO:0000256" key="17">
    <source>
        <dbReference type="SAM" id="Phobius"/>
    </source>
</evidence>
<reference evidence="21 22" key="1">
    <citation type="journal article" date="2020" name="ISME J.">
        <title>Uncovering the hidden diversity of litter-decomposition mechanisms in mushroom-forming fungi.</title>
        <authorList>
            <person name="Floudas D."/>
            <person name="Bentzer J."/>
            <person name="Ahren D."/>
            <person name="Johansson T."/>
            <person name="Persson P."/>
            <person name="Tunlid A."/>
        </authorList>
    </citation>
    <scope>NUCLEOTIDE SEQUENCE [LARGE SCALE GENOMIC DNA]</scope>
    <source>
        <strain evidence="21 22">CBS 406.79</strain>
    </source>
</reference>
<feature type="domain" description="Peptidase M28" evidence="18">
    <location>
        <begin position="132"/>
        <end position="328"/>
    </location>
</feature>
<dbReference type="CDD" id="cd03875">
    <property type="entry name" value="M28_Fxna_like"/>
    <property type="match status" value="1"/>
</dbReference>
<dbReference type="Gene3D" id="3.40.630.10">
    <property type="entry name" value="Zn peptidases"/>
    <property type="match status" value="1"/>
</dbReference>
<feature type="transmembrane region" description="Helical" evidence="17">
    <location>
        <begin position="681"/>
        <end position="707"/>
    </location>
</feature>
<evidence type="ECO:0000256" key="16">
    <source>
        <dbReference type="SAM" id="MobiDB-lite"/>
    </source>
</evidence>
<keyword evidence="6 15" id="KW-0645">Protease</keyword>
<dbReference type="GO" id="GO:0046872">
    <property type="term" value="F:metal ion binding"/>
    <property type="evidence" value="ECO:0007669"/>
    <property type="project" value="UniProtKB-KW"/>
</dbReference>
<evidence type="ECO:0000256" key="9">
    <source>
        <dbReference type="ARBA" id="ARBA00022801"/>
    </source>
</evidence>
<evidence type="ECO:0000256" key="12">
    <source>
        <dbReference type="ARBA" id="ARBA00023049"/>
    </source>
</evidence>
<dbReference type="InterPro" id="IPR053976">
    <property type="entry name" value="PFF1_TM"/>
</dbReference>
<keyword evidence="8 15" id="KW-0479">Metal-binding</keyword>
<dbReference type="InterPro" id="IPR007484">
    <property type="entry name" value="Peptidase_M28"/>
</dbReference>
<dbReference type="EC" id="3.4.-.-" evidence="15"/>
<organism evidence="21 22">
    <name type="scientific">Collybiopsis confluens</name>
    <dbReference type="NCBI Taxonomy" id="2823264"/>
    <lineage>
        <taxon>Eukaryota</taxon>
        <taxon>Fungi</taxon>
        <taxon>Dikarya</taxon>
        <taxon>Basidiomycota</taxon>
        <taxon>Agaricomycotina</taxon>
        <taxon>Agaricomycetes</taxon>
        <taxon>Agaricomycetidae</taxon>
        <taxon>Agaricales</taxon>
        <taxon>Marasmiineae</taxon>
        <taxon>Omphalotaceae</taxon>
        <taxon>Collybiopsis</taxon>
    </lineage>
</organism>
<sequence length="1168" mass="127916">MSISTKISLFFARTTGFLTLPVTTVLVLVYLTVIISTLVTDQLPAVPSQSTLNSRYGGLNVSEAYEDLHIISARPHPYHSHANDVLREYLLQRVRAIRARSDLRDGFLIDDDITTSGTWSDRGSTSYFEGNNILVKIRGMTNSNSSTLPAVLFSAHFDCVSTSFGTTDDGMGVVTLLQLIKYYATHPPRRTVLFNINNGEEDGLNGAHVLLEHPWIKNTSHPEFVYLYGSTFVNLEGASSGGRPLMFRATDLGPVKSWQHASLPHANIISAEAFNLGLIRSYTDYSVYANPLAVPKAEKSTGFAPMRGLDFAFYRGRSKYHTKFDSIPFLEGGDRALWAMMEPTWAAGVALANDDSSSPPPNEKAVFLELFNAVLVAFPLTYLLTFNITALIVGPISLILLAIAESALARSRAANRQLPTFSPSIAGDDTESAGSQVISPRGTIVNEPIAEPDDNQTQTTTSRGGWVRRRLNFPSLWKHARFWVALILSIGAQVALIAGFVSLSPFVIYRYPSIPILSSFTLAILVLSLVLSPTLPKSRIKFLSRAPLMTDVPAWTSFRTLLLHSFIFTWLLVLASTVGITQFQLGGVFYLASTYNGLLWFATVICAIVGCFGIAETAELQVVQVTPNDRRESEPSTVHVEDDGHETDANERTPLIGRKRVRIIKNKSKAGVDPVENPQPYVLWFFLLLLIVPLPLILVGHIAIFLIPSVNQTLIDGTPAVILYTIVALLSFVAAMPAIPFIGARRVHRHVLWVLGLIWVVCTGLAWIPWSGTWVGSVEGYRGGMFPFSEDAPLKVYFQQKVTLSPAARSRSQSSSSSSLLSAPDARAKIVTTISGPFSFLESMVLPLIPSYQHSAASGRGAGCFDQETDQGKVGLGHCSWETFDSTISGTDTGTDMSGLNMAMAMIPVPSLSPPSPSPPPETEPNHPNRTKWVWTSTKNFWFQAHAQAMSFNTSLTSDDLALTTAARVVHGARFFIKPNNSRACRMYFDRPVRKFRVHTIGKDDEGAGMKADRDETPGWDVQRGYESESHSMLRLWSREWDRTFVLDVQWTDSDSNSEALGSSLSSFSSPPPPQGVLSNSDGDEKTEKGKETHSGRVACEWAEYESGMVGMGLSGSPLPLPSSGSSSVLSSGAQMPAFEEILAFLPKWATVSKAADGLVEVEERFEF</sequence>
<proteinExistence type="inferred from homology"/>
<dbReference type="InterPro" id="IPR048024">
    <property type="entry name" value="Fxna-like_M28_dom"/>
</dbReference>
<evidence type="ECO:0000259" key="20">
    <source>
        <dbReference type="Pfam" id="PF22251"/>
    </source>
</evidence>
<feature type="compositionally biased region" description="Basic and acidic residues" evidence="16">
    <location>
        <begin position="1083"/>
        <end position="1095"/>
    </location>
</feature>
<keyword evidence="7 17" id="KW-0812">Transmembrane</keyword>
<comment type="caution">
    <text evidence="21">The sequence shown here is derived from an EMBL/GenBank/DDBJ whole genome shotgun (WGS) entry which is preliminary data.</text>
</comment>
<keyword evidence="22" id="KW-1185">Reference proteome</keyword>
<dbReference type="Pfam" id="PF22250">
    <property type="entry name" value="PFF1_C"/>
    <property type="match status" value="2"/>
</dbReference>
<feature type="domain" description="Vacuolar membrane protease C-terminal" evidence="19">
    <location>
        <begin position="1084"/>
        <end position="1162"/>
    </location>
</feature>
<dbReference type="InterPro" id="IPR053975">
    <property type="entry name" value="PFF1_C"/>
</dbReference>
<dbReference type="GO" id="GO:0006508">
    <property type="term" value="P:proteolysis"/>
    <property type="evidence" value="ECO:0007669"/>
    <property type="project" value="UniProtKB-KW"/>
</dbReference>
<dbReference type="Pfam" id="PF22251">
    <property type="entry name" value="PFF1_TM"/>
    <property type="match status" value="1"/>
</dbReference>
<feature type="region of interest" description="Disordered" evidence="16">
    <location>
        <begin position="909"/>
        <end position="930"/>
    </location>
</feature>
<evidence type="ECO:0000256" key="8">
    <source>
        <dbReference type="ARBA" id="ARBA00022723"/>
    </source>
</evidence>
<keyword evidence="9 15" id="KW-0378">Hydrolase</keyword>
<feature type="domain" description="Vacuolar membrane protease transmembrane" evidence="20">
    <location>
        <begin position="645"/>
        <end position="742"/>
    </location>
</feature>
<dbReference type="Proteomes" id="UP000518752">
    <property type="component" value="Unassembled WGS sequence"/>
</dbReference>
<feature type="transmembrane region" description="Helical" evidence="17">
    <location>
        <begin position="567"/>
        <end position="592"/>
    </location>
</feature>
<dbReference type="SUPFAM" id="SSF53187">
    <property type="entry name" value="Zn-dependent exopeptidases"/>
    <property type="match status" value="1"/>
</dbReference>
<keyword evidence="10 15" id="KW-0862">Zinc</keyword>
<feature type="transmembrane region" description="Helical" evidence="17">
    <location>
        <begin position="751"/>
        <end position="770"/>
    </location>
</feature>
<feature type="transmembrane region" description="Helical" evidence="17">
    <location>
        <begin position="598"/>
        <end position="615"/>
    </location>
</feature>
<keyword evidence="13 17" id="KW-0472">Membrane</keyword>
<dbReference type="AlphaFoldDB" id="A0A8H5CMJ1"/>
<evidence type="ECO:0000256" key="15">
    <source>
        <dbReference type="RuleBase" id="RU361240"/>
    </source>
</evidence>
<dbReference type="Pfam" id="PF04389">
    <property type="entry name" value="Peptidase_M28"/>
    <property type="match status" value="1"/>
</dbReference>
<keyword evidence="5" id="KW-0926">Vacuole</keyword>